<keyword evidence="1" id="KW-0175">Coiled coil</keyword>
<feature type="non-terminal residue" evidence="2">
    <location>
        <position position="120"/>
    </location>
</feature>
<dbReference type="EMBL" id="KZ293688">
    <property type="protein sequence ID" value="PBK85888.1"/>
    <property type="molecule type" value="Genomic_DNA"/>
</dbReference>
<evidence type="ECO:0000256" key="1">
    <source>
        <dbReference type="SAM" id="Coils"/>
    </source>
</evidence>
<gene>
    <name evidence="2" type="ORF">ARMGADRAFT_973226</name>
</gene>
<proteinExistence type="predicted"/>
<protein>
    <submittedName>
        <fullName evidence="2">Uncharacterized protein</fullName>
    </submittedName>
</protein>
<dbReference type="InParanoid" id="A0A2H3D512"/>
<evidence type="ECO:0000313" key="2">
    <source>
        <dbReference type="EMBL" id="PBK85888.1"/>
    </source>
</evidence>
<reference evidence="3" key="1">
    <citation type="journal article" date="2017" name="Nat. Ecol. Evol.">
        <title>Genome expansion and lineage-specific genetic innovations in the forest pathogenic fungi Armillaria.</title>
        <authorList>
            <person name="Sipos G."/>
            <person name="Prasanna A.N."/>
            <person name="Walter M.C."/>
            <person name="O'Connor E."/>
            <person name="Balint B."/>
            <person name="Krizsan K."/>
            <person name="Kiss B."/>
            <person name="Hess J."/>
            <person name="Varga T."/>
            <person name="Slot J."/>
            <person name="Riley R."/>
            <person name="Boka B."/>
            <person name="Rigling D."/>
            <person name="Barry K."/>
            <person name="Lee J."/>
            <person name="Mihaltcheva S."/>
            <person name="LaButti K."/>
            <person name="Lipzen A."/>
            <person name="Waldron R."/>
            <person name="Moloney N.M."/>
            <person name="Sperisen C."/>
            <person name="Kredics L."/>
            <person name="Vagvoelgyi C."/>
            <person name="Patrignani A."/>
            <person name="Fitzpatrick D."/>
            <person name="Nagy I."/>
            <person name="Doyle S."/>
            <person name="Anderson J.B."/>
            <person name="Grigoriev I.V."/>
            <person name="Gueldener U."/>
            <person name="Muensterkoetter M."/>
            <person name="Nagy L.G."/>
        </authorList>
    </citation>
    <scope>NUCLEOTIDE SEQUENCE [LARGE SCALE GENOMIC DNA]</scope>
    <source>
        <strain evidence="3">Ar21-2</strain>
    </source>
</reference>
<dbReference type="STRING" id="47427.A0A2H3D512"/>
<dbReference type="Proteomes" id="UP000217790">
    <property type="component" value="Unassembled WGS sequence"/>
</dbReference>
<sequence length="120" mass="13941">MFDTIRNSKDILVDLNSRISEAQDILNHLSRECTQAASNLRDAKASLHPIQRLPDEVLKHLFITCTRSPEACVYDSVYGDCLDENAFPWTLSQTCRRWRKITLETSRLWSHIDLNIDLEH</sequence>
<dbReference type="OrthoDB" id="3365698at2759"/>
<dbReference type="AlphaFoldDB" id="A0A2H3D512"/>
<organism evidence="2 3">
    <name type="scientific">Armillaria gallica</name>
    <name type="common">Bulbous honey fungus</name>
    <name type="synonym">Armillaria bulbosa</name>
    <dbReference type="NCBI Taxonomy" id="47427"/>
    <lineage>
        <taxon>Eukaryota</taxon>
        <taxon>Fungi</taxon>
        <taxon>Dikarya</taxon>
        <taxon>Basidiomycota</taxon>
        <taxon>Agaricomycotina</taxon>
        <taxon>Agaricomycetes</taxon>
        <taxon>Agaricomycetidae</taxon>
        <taxon>Agaricales</taxon>
        <taxon>Marasmiineae</taxon>
        <taxon>Physalacriaceae</taxon>
        <taxon>Armillaria</taxon>
    </lineage>
</organism>
<keyword evidence="3" id="KW-1185">Reference proteome</keyword>
<feature type="coiled-coil region" evidence="1">
    <location>
        <begin position="12"/>
        <end position="46"/>
    </location>
</feature>
<accession>A0A2H3D512</accession>
<evidence type="ECO:0000313" key="3">
    <source>
        <dbReference type="Proteomes" id="UP000217790"/>
    </source>
</evidence>
<name>A0A2H3D512_ARMGA</name>